<feature type="region of interest" description="Disordered" evidence="9">
    <location>
        <begin position="819"/>
        <end position="891"/>
    </location>
</feature>
<evidence type="ECO:0000313" key="13">
    <source>
        <dbReference type="Proteomes" id="UP000225706"/>
    </source>
</evidence>
<keyword evidence="5 10" id="KW-1133">Transmembrane helix</keyword>
<dbReference type="InterPro" id="IPR031468">
    <property type="entry name" value="SMP_LBD"/>
</dbReference>
<feature type="region of interest" description="Disordered" evidence="9">
    <location>
        <begin position="43"/>
        <end position="84"/>
    </location>
</feature>
<feature type="region of interest" description="Disordered" evidence="9">
    <location>
        <begin position="749"/>
        <end position="775"/>
    </location>
</feature>
<feature type="compositionally biased region" description="Basic and acidic residues" evidence="9">
    <location>
        <begin position="210"/>
        <end position="225"/>
    </location>
</feature>
<feature type="transmembrane region" description="Helical" evidence="10">
    <location>
        <begin position="358"/>
        <end position="380"/>
    </location>
</feature>
<evidence type="ECO:0000256" key="10">
    <source>
        <dbReference type="SAM" id="Phobius"/>
    </source>
</evidence>
<keyword evidence="2" id="KW-0813">Transport</keyword>
<evidence type="ECO:0000256" key="9">
    <source>
        <dbReference type="SAM" id="MobiDB-lite"/>
    </source>
</evidence>
<dbReference type="GO" id="GO:0006869">
    <property type="term" value="P:lipid transport"/>
    <property type="evidence" value="ECO:0007669"/>
    <property type="project" value="UniProtKB-KW"/>
</dbReference>
<comment type="subcellular location">
    <subcellularLocation>
        <location evidence="1">Endoplasmic reticulum membrane</location>
    </subcellularLocation>
</comment>
<keyword evidence="13" id="KW-1185">Reference proteome</keyword>
<evidence type="ECO:0000259" key="11">
    <source>
        <dbReference type="PROSITE" id="PS51847"/>
    </source>
</evidence>
<accession>A0A2B4RV53</accession>
<feature type="compositionally biased region" description="Polar residues" evidence="9">
    <location>
        <begin position="850"/>
        <end position="869"/>
    </location>
</feature>
<dbReference type="CDD" id="cd21675">
    <property type="entry name" value="SMP_TEX2"/>
    <property type="match status" value="1"/>
</dbReference>
<feature type="region of interest" description="Disordered" evidence="9">
    <location>
        <begin position="277"/>
        <end position="296"/>
    </location>
</feature>
<reference evidence="13" key="1">
    <citation type="journal article" date="2017" name="bioRxiv">
        <title>Comparative analysis of the genomes of Stylophora pistillata and Acropora digitifera provides evidence for extensive differences between species of corals.</title>
        <authorList>
            <person name="Voolstra C.R."/>
            <person name="Li Y."/>
            <person name="Liew Y.J."/>
            <person name="Baumgarten S."/>
            <person name="Zoccola D."/>
            <person name="Flot J.-F."/>
            <person name="Tambutte S."/>
            <person name="Allemand D."/>
            <person name="Aranda M."/>
        </authorList>
    </citation>
    <scope>NUCLEOTIDE SEQUENCE [LARGE SCALE GENOMIC DNA]</scope>
</reference>
<dbReference type="STRING" id="50429.A0A2B4RV53"/>
<evidence type="ECO:0000256" key="5">
    <source>
        <dbReference type="ARBA" id="ARBA00022989"/>
    </source>
</evidence>
<protein>
    <submittedName>
        <fullName evidence="12">Testis-expressed sequence 2 protein</fullName>
    </submittedName>
</protein>
<proteinExistence type="predicted"/>
<dbReference type="PROSITE" id="PS51847">
    <property type="entry name" value="SMP"/>
    <property type="match status" value="1"/>
</dbReference>
<evidence type="ECO:0000256" key="3">
    <source>
        <dbReference type="ARBA" id="ARBA00022692"/>
    </source>
</evidence>
<feature type="region of interest" description="Disordered" evidence="9">
    <location>
        <begin position="114"/>
        <end position="260"/>
    </location>
</feature>
<comment type="caution">
    <text evidence="12">The sequence shown here is derived from an EMBL/GenBank/DDBJ whole genome shotgun (WGS) entry which is preliminary data.</text>
</comment>
<gene>
    <name evidence="12" type="primary">TEX2</name>
    <name evidence="12" type="ORF">AWC38_SpisGene15360</name>
</gene>
<feature type="transmembrane region" description="Helical" evidence="10">
    <location>
        <begin position="334"/>
        <end position="351"/>
    </location>
</feature>
<evidence type="ECO:0000256" key="8">
    <source>
        <dbReference type="ARBA" id="ARBA00023136"/>
    </source>
</evidence>
<organism evidence="12 13">
    <name type="scientific">Stylophora pistillata</name>
    <name type="common">Smooth cauliflower coral</name>
    <dbReference type="NCBI Taxonomy" id="50429"/>
    <lineage>
        <taxon>Eukaryota</taxon>
        <taxon>Metazoa</taxon>
        <taxon>Cnidaria</taxon>
        <taxon>Anthozoa</taxon>
        <taxon>Hexacorallia</taxon>
        <taxon>Scleractinia</taxon>
        <taxon>Astrocoeniina</taxon>
        <taxon>Pocilloporidae</taxon>
        <taxon>Stylophora</taxon>
    </lineage>
</organism>
<keyword evidence="6" id="KW-0445">Lipid transport</keyword>
<feature type="compositionally biased region" description="Basic and acidic residues" evidence="9">
    <location>
        <begin position="57"/>
        <end position="78"/>
    </location>
</feature>
<dbReference type="GO" id="GO:0005789">
    <property type="term" value="C:endoplasmic reticulum membrane"/>
    <property type="evidence" value="ECO:0007669"/>
    <property type="project" value="UniProtKB-SubCell"/>
</dbReference>
<evidence type="ECO:0000256" key="7">
    <source>
        <dbReference type="ARBA" id="ARBA00023121"/>
    </source>
</evidence>
<evidence type="ECO:0000313" key="12">
    <source>
        <dbReference type="EMBL" id="PFX20217.1"/>
    </source>
</evidence>
<feature type="compositionally biased region" description="Basic and acidic residues" evidence="9">
    <location>
        <begin position="133"/>
        <end position="145"/>
    </location>
</feature>
<keyword evidence="8 10" id="KW-0472">Membrane</keyword>
<feature type="region of interest" description="Disordered" evidence="9">
    <location>
        <begin position="1"/>
        <end position="31"/>
    </location>
</feature>
<feature type="domain" description="SMP-LTD" evidence="11">
    <location>
        <begin position="616"/>
        <end position="1014"/>
    </location>
</feature>
<keyword evidence="7" id="KW-0446">Lipid-binding</keyword>
<keyword evidence="3 10" id="KW-0812">Transmembrane</keyword>
<feature type="compositionally biased region" description="Basic and acidic residues" evidence="9">
    <location>
        <begin position="172"/>
        <end position="186"/>
    </location>
</feature>
<dbReference type="OrthoDB" id="26740at2759"/>
<dbReference type="PANTHER" id="PTHR13466:SF0">
    <property type="entry name" value="SMP-LTD DOMAIN-CONTAINING PROTEIN"/>
    <property type="match status" value="1"/>
</dbReference>
<evidence type="ECO:0000256" key="2">
    <source>
        <dbReference type="ARBA" id="ARBA00022448"/>
    </source>
</evidence>
<dbReference type="Proteomes" id="UP000225706">
    <property type="component" value="Unassembled WGS sequence"/>
</dbReference>
<sequence length="1027" mass="115669">MSAKKPPPRPPLPRTTTARSGQPTGVAPERSIRNAFASISIRYSSSNKELDSDEEISIERKENRQNSDKNDSRLRIEGENEEDGFCKVTVEDFEQLGSVNPSCHEVDQHAEATIKAKESSSEAGLKFPSKYHSTQELRPISEKRSTVLKQSTWPSYSRPEDSDSAVMKFLRGRGDQGNEPKSDPPKEGLSLSEQEIKEENDVGSIPSQSHVDEDLETKLKVDRPRSRSPSPFRRKLNRDRQDENTRGGAEQEKPKSSAGISLSSLLASLAKDEVHVEPEEIITDTEDNESRAEINSEIKSSSELSFNLNHFEETRNTKAGSDARQLPRPTVDKSPQFANFCFCSLLVYIYFITSSPPFLSGLVLGGLLTYLGGCAFLWLFCPVDSIAERYEKELMEYEERVARTPKPDNKSTDPGLLLKRNKLEASIQGWMFKSYDYVPDKFEFSAETLPVFASLSGTNLKLSHPQVDDSGKKFDPRSIEEGASISFSRHEHYDITGSKVSLLPPTMTMKKVWSRKFPICLALEKPGTHSEDISCFSKSADQESDANERNKIKEQDSLDDVGMLYLFARTGREKEDWYNHLCRLLNNNPGNSSDLETMPLCSYPQYMAKLIDQPSQQSEISWVNVMFGRVFWDVWHDKYWTNKIKERFENKLTKMKKPSFIRDISISDLNLGQSLPVVTKTSSPRVEHDGTWVDLEVTYNGGLILTFEGHLNIEGYLSYFLSLGNSEHAELEMAELSRKYENLDKESLGADELDNDSGSESPPDSDSDFESPESDFEEFMIKPLGSVHRGRHKLVDIPQSESSDSFTLSSVDGDEELLESKDPLSLGNATDVEVGNPSLEKSTQPRKRQLSPQKQSSSEELSDKGSLTVTLPEKTTDTAPSIPMKKHLGLSAKNGPKRKIFSVIERLAKSKWVKKAAETGIVKRAAEKFSNLPIILSVEVLTVKGTLALNIPPPPTNRLWYGFRGSPMLFVSARPKLGERQVKLTHVTDWIEKKLKQEFKNMLVLPNMEDLPIRLMNSGLEEQFPQW</sequence>
<name>A0A2B4RV53_STYPI</name>
<evidence type="ECO:0000256" key="4">
    <source>
        <dbReference type="ARBA" id="ARBA00022824"/>
    </source>
</evidence>
<evidence type="ECO:0000256" key="1">
    <source>
        <dbReference type="ARBA" id="ARBA00004586"/>
    </source>
</evidence>
<keyword evidence="4" id="KW-0256">Endoplasmic reticulum</keyword>
<feature type="compositionally biased region" description="Basic and acidic residues" evidence="9">
    <location>
        <begin position="238"/>
        <end position="255"/>
    </location>
</feature>
<dbReference type="GO" id="GO:0008289">
    <property type="term" value="F:lipid binding"/>
    <property type="evidence" value="ECO:0007669"/>
    <property type="project" value="UniProtKB-KW"/>
</dbReference>
<dbReference type="AlphaFoldDB" id="A0A2B4RV53"/>
<dbReference type="EMBL" id="LSMT01000326">
    <property type="protein sequence ID" value="PFX20217.1"/>
    <property type="molecule type" value="Genomic_DNA"/>
</dbReference>
<evidence type="ECO:0000256" key="6">
    <source>
        <dbReference type="ARBA" id="ARBA00023055"/>
    </source>
</evidence>
<dbReference type="PANTHER" id="PTHR13466">
    <property type="entry name" value="TEX2 PROTEIN-RELATED"/>
    <property type="match status" value="1"/>
</dbReference>